<evidence type="ECO:0000256" key="6">
    <source>
        <dbReference type="SAM" id="MobiDB-lite"/>
    </source>
</evidence>
<dbReference type="GO" id="GO:0016491">
    <property type="term" value="F:oxidoreductase activity"/>
    <property type="evidence" value="ECO:0007669"/>
    <property type="project" value="UniProtKB-KW"/>
</dbReference>
<evidence type="ECO:0000256" key="4">
    <source>
        <dbReference type="ARBA" id="ARBA00023004"/>
    </source>
</evidence>
<evidence type="ECO:0000313" key="7">
    <source>
        <dbReference type="EMBL" id="SMC86868.1"/>
    </source>
</evidence>
<gene>
    <name evidence="7" type="ORF">SAMN02745168_0134</name>
</gene>
<accession>A0A1W2CQG5</accession>
<evidence type="ECO:0000256" key="1">
    <source>
        <dbReference type="ARBA" id="ARBA00022485"/>
    </source>
</evidence>
<feature type="region of interest" description="Disordered" evidence="6">
    <location>
        <begin position="39"/>
        <end position="80"/>
    </location>
</feature>
<dbReference type="STRING" id="1122930.SAMN02745168_0134"/>
<dbReference type="EMBL" id="FWXW01000011">
    <property type="protein sequence ID" value="SMC86868.1"/>
    <property type="molecule type" value="Genomic_DNA"/>
</dbReference>
<reference evidence="7 8" key="1">
    <citation type="submission" date="2017-04" db="EMBL/GenBank/DDBJ databases">
        <authorList>
            <person name="Afonso C.L."/>
            <person name="Miller P.J."/>
            <person name="Scott M.A."/>
            <person name="Spackman E."/>
            <person name="Goraichik I."/>
            <person name="Dimitrov K.M."/>
            <person name="Suarez D.L."/>
            <person name="Swayne D.E."/>
        </authorList>
    </citation>
    <scope>NUCLEOTIDE SEQUENCE [LARGE SCALE GENOMIC DNA]</scope>
    <source>
        <strain evidence="7 8">DSM 12816</strain>
    </source>
</reference>
<dbReference type="Pfam" id="PF12831">
    <property type="entry name" value="FAD_oxidored"/>
    <property type="match status" value="1"/>
</dbReference>
<organism evidence="7 8">
    <name type="scientific">Papillibacter cinnamivorans DSM 12816</name>
    <dbReference type="NCBI Taxonomy" id="1122930"/>
    <lineage>
        <taxon>Bacteria</taxon>
        <taxon>Bacillati</taxon>
        <taxon>Bacillota</taxon>
        <taxon>Clostridia</taxon>
        <taxon>Eubacteriales</taxon>
        <taxon>Oscillospiraceae</taxon>
        <taxon>Papillibacter</taxon>
    </lineage>
</organism>
<dbReference type="PANTHER" id="PTHR43498">
    <property type="entry name" value="FERREDOXIN:COB-COM HETERODISULFIDE REDUCTASE SUBUNIT A"/>
    <property type="match status" value="1"/>
</dbReference>
<evidence type="ECO:0000313" key="8">
    <source>
        <dbReference type="Proteomes" id="UP000192790"/>
    </source>
</evidence>
<keyword evidence="2" id="KW-0479">Metal-binding</keyword>
<evidence type="ECO:0000256" key="3">
    <source>
        <dbReference type="ARBA" id="ARBA00023002"/>
    </source>
</evidence>
<evidence type="ECO:0000256" key="5">
    <source>
        <dbReference type="ARBA" id="ARBA00023014"/>
    </source>
</evidence>
<dbReference type="PANTHER" id="PTHR43498:SF1">
    <property type="entry name" value="COB--COM HETERODISULFIDE REDUCTASE IRON-SULFUR SUBUNIT A"/>
    <property type="match status" value="1"/>
</dbReference>
<evidence type="ECO:0000256" key="2">
    <source>
        <dbReference type="ARBA" id="ARBA00022723"/>
    </source>
</evidence>
<dbReference type="GO" id="GO:0046872">
    <property type="term" value="F:metal ion binding"/>
    <property type="evidence" value="ECO:0007669"/>
    <property type="project" value="UniProtKB-KW"/>
</dbReference>
<protein>
    <submittedName>
        <fullName evidence="7">FAD dependent oxidoreductase</fullName>
    </submittedName>
</protein>
<dbReference type="InterPro" id="IPR039650">
    <property type="entry name" value="HdrA-like"/>
</dbReference>
<dbReference type="GO" id="GO:0051539">
    <property type="term" value="F:4 iron, 4 sulfur cluster binding"/>
    <property type="evidence" value="ECO:0007669"/>
    <property type="project" value="UniProtKB-KW"/>
</dbReference>
<feature type="compositionally biased region" description="Low complexity" evidence="6">
    <location>
        <begin position="55"/>
        <end position="80"/>
    </location>
</feature>
<keyword evidence="5" id="KW-0411">Iron-sulfur</keyword>
<dbReference type="InterPro" id="IPR036188">
    <property type="entry name" value="FAD/NAD-bd_sf"/>
</dbReference>
<keyword evidence="3" id="KW-0560">Oxidoreductase</keyword>
<dbReference type="Gene3D" id="3.50.50.60">
    <property type="entry name" value="FAD/NAD(P)-binding domain"/>
    <property type="match status" value="1"/>
</dbReference>
<dbReference type="RefSeq" id="WP_084235554.1">
    <property type="nucleotide sequence ID" value="NZ_FWXW01000011.1"/>
</dbReference>
<proteinExistence type="predicted"/>
<feature type="compositionally biased region" description="Polar residues" evidence="6">
    <location>
        <begin position="39"/>
        <end position="54"/>
    </location>
</feature>
<dbReference type="AlphaFoldDB" id="A0A1W2CQG5"/>
<dbReference type="SUPFAM" id="SSF51905">
    <property type="entry name" value="FAD/NAD(P)-binding domain"/>
    <property type="match status" value="1"/>
</dbReference>
<keyword evidence="4" id="KW-0408">Iron</keyword>
<sequence>MTLSFRRKAQKSPRRNYRLRLLPLAVLLALLLPGCGSFSSHETSSPTPSASVTETPQPSLSASPSPEPSEPAATPAPTETYPEVEADYSYDVIVYGGTPSGVMAALAASREKLKVAILEPGRHLGGIITGGLGYSDVGNIKVIGGLAKEFFVWAGIYYDDGGSIVYPIEPHFAEELFSLIVEAARIDVYYEHRLRENDGVQKSGSRIEWIATEDNATFTAKVFIDCSYEGDLMAMSGVSYTVGRESRDTYGESLAGVTPFSITNNFSYDLSAYSAGGLLPGILNAQAAEPGTGDRKLPAYNFRLCITADPDNRVPFARPDHYDSSRYELLLQWLYLLKESEGGRDLKITDVFSLGKLPDGKYDLNSKGPFSSDWVGGSWQYPEAGYDTRDTIIEEHKEYLQGLLYFLANDESVPEELRRDISRWGLAKDEYTDHDNWPYQLYIREARRMVGNFVMTQKDLDMESEKYDSVGMASYNIDSHQVQRVITEDGFVKNEGELQVPVFPYQLPYRILLPKEEEAINLLVPVCVSASHIAYSSIRMEPQFMILGQAAGAAAKLAIVEDCSVQKVDVSALREELNSQGAVLELP</sequence>
<dbReference type="Proteomes" id="UP000192790">
    <property type="component" value="Unassembled WGS sequence"/>
</dbReference>
<keyword evidence="8" id="KW-1185">Reference proteome</keyword>
<keyword evidence="1" id="KW-0004">4Fe-4S</keyword>
<dbReference type="OrthoDB" id="9777740at2"/>
<name>A0A1W2CQG5_9FIRM</name>